<evidence type="ECO:0000313" key="2">
    <source>
        <dbReference type="EMBL" id="KAF9476566.1"/>
    </source>
</evidence>
<accession>A0A9P5YZ64</accession>
<reference evidence="2" key="1">
    <citation type="submission" date="2020-11" db="EMBL/GenBank/DDBJ databases">
        <authorList>
            <consortium name="DOE Joint Genome Institute"/>
            <person name="Ahrendt S."/>
            <person name="Riley R."/>
            <person name="Andreopoulos W."/>
            <person name="Labutti K."/>
            <person name="Pangilinan J."/>
            <person name="Ruiz-Duenas F.J."/>
            <person name="Barrasa J.M."/>
            <person name="Sanchez-Garcia M."/>
            <person name="Camarero S."/>
            <person name="Miyauchi S."/>
            <person name="Serrano A."/>
            <person name="Linde D."/>
            <person name="Babiker R."/>
            <person name="Drula E."/>
            <person name="Ayuso-Fernandez I."/>
            <person name="Pacheco R."/>
            <person name="Padilla G."/>
            <person name="Ferreira P."/>
            <person name="Barriuso J."/>
            <person name="Kellner H."/>
            <person name="Castanera R."/>
            <person name="Alfaro M."/>
            <person name="Ramirez L."/>
            <person name="Pisabarro A.G."/>
            <person name="Kuo A."/>
            <person name="Tritt A."/>
            <person name="Lipzen A."/>
            <person name="He G."/>
            <person name="Yan M."/>
            <person name="Ng V."/>
            <person name="Cullen D."/>
            <person name="Martin F."/>
            <person name="Rosso M.-N."/>
            <person name="Henrissat B."/>
            <person name="Hibbett D."/>
            <person name="Martinez A.T."/>
            <person name="Grigoriev I.V."/>
        </authorList>
    </citation>
    <scope>NUCLEOTIDE SEQUENCE</scope>
    <source>
        <strain evidence="2">CIRM-BRFM 674</strain>
    </source>
</reference>
<proteinExistence type="predicted"/>
<sequence length="142" mass="16126">MESYLLSLPVELLIRILSKLDAVSLQCSTLTCKFIYDAIETSSQLQYTKELHLDGLKDAGTSAGYPTLIEELRRRRHSWYTSGLSLPLRIDTRGMDFIRPWELVGGLFASATSEWKIQISRLPTSTSMWHLKRVTRSSSSEA</sequence>
<evidence type="ECO:0000259" key="1">
    <source>
        <dbReference type="PROSITE" id="PS50181"/>
    </source>
</evidence>
<dbReference type="Pfam" id="PF12937">
    <property type="entry name" value="F-box-like"/>
    <property type="match status" value="1"/>
</dbReference>
<dbReference type="EMBL" id="MU155289">
    <property type="protein sequence ID" value="KAF9476566.1"/>
    <property type="molecule type" value="Genomic_DNA"/>
</dbReference>
<evidence type="ECO:0000313" key="3">
    <source>
        <dbReference type="Proteomes" id="UP000807469"/>
    </source>
</evidence>
<comment type="caution">
    <text evidence="2">The sequence shown here is derived from an EMBL/GenBank/DDBJ whole genome shotgun (WGS) entry which is preliminary data.</text>
</comment>
<dbReference type="InterPro" id="IPR036047">
    <property type="entry name" value="F-box-like_dom_sf"/>
</dbReference>
<name>A0A9P5YZ64_9AGAR</name>
<keyword evidence="3" id="KW-1185">Reference proteome</keyword>
<organism evidence="2 3">
    <name type="scientific">Pholiota conissans</name>
    <dbReference type="NCBI Taxonomy" id="109636"/>
    <lineage>
        <taxon>Eukaryota</taxon>
        <taxon>Fungi</taxon>
        <taxon>Dikarya</taxon>
        <taxon>Basidiomycota</taxon>
        <taxon>Agaricomycotina</taxon>
        <taxon>Agaricomycetes</taxon>
        <taxon>Agaricomycetidae</taxon>
        <taxon>Agaricales</taxon>
        <taxon>Agaricineae</taxon>
        <taxon>Strophariaceae</taxon>
        <taxon>Pholiota</taxon>
    </lineage>
</organism>
<dbReference type="PROSITE" id="PS50181">
    <property type="entry name" value="FBOX"/>
    <property type="match status" value="1"/>
</dbReference>
<dbReference type="SUPFAM" id="SSF81383">
    <property type="entry name" value="F-box domain"/>
    <property type="match status" value="1"/>
</dbReference>
<dbReference type="AlphaFoldDB" id="A0A9P5YZ64"/>
<dbReference type="Proteomes" id="UP000807469">
    <property type="component" value="Unassembled WGS sequence"/>
</dbReference>
<feature type="domain" description="F-box" evidence="1">
    <location>
        <begin position="2"/>
        <end position="50"/>
    </location>
</feature>
<protein>
    <recommendedName>
        <fullName evidence="1">F-box domain-containing protein</fullName>
    </recommendedName>
</protein>
<gene>
    <name evidence="2" type="ORF">BDN70DRAFT_882237</name>
</gene>
<dbReference type="InterPro" id="IPR001810">
    <property type="entry name" value="F-box_dom"/>
</dbReference>
<dbReference type="OrthoDB" id="2745718at2759"/>